<organism evidence="2 3">
    <name type="scientific">Aspergillus glaucus CBS 516.65</name>
    <dbReference type="NCBI Taxonomy" id="1160497"/>
    <lineage>
        <taxon>Eukaryota</taxon>
        <taxon>Fungi</taxon>
        <taxon>Dikarya</taxon>
        <taxon>Ascomycota</taxon>
        <taxon>Pezizomycotina</taxon>
        <taxon>Eurotiomycetes</taxon>
        <taxon>Eurotiomycetidae</taxon>
        <taxon>Eurotiales</taxon>
        <taxon>Aspergillaceae</taxon>
        <taxon>Aspergillus</taxon>
        <taxon>Aspergillus subgen. Aspergillus</taxon>
    </lineage>
</organism>
<sequence>MVWASFSCDKKGPIHIWSPETAQQKRQATKEIEKLNRELEPIYKQEWELSIGLSRMRLRL</sequence>
<evidence type="ECO:0000313" key="3">
    <source>
        <dbReference type="Proteomes" id="UP000184300"/>
    </source>
</evidence>
<dbReference type="Proteomes" id="UP000184300">
    <property type="component" value="Unassembled WGS sequence"/>
</dbReference>
<keyword evidence="1" id="KW-0175">Coiled coil</keyword>
<dbReference type="STRING" id="1160497.A0A1L9VYG3"/>
<evidence type="ECO:0000313" key="2">
    <source>
        <dbReference type="EMBL" id="OJJ88929.1"/>
    </source>
</evidence>
<name>A0A1L9VYG3_ASPGL</name>
<protein>
    <submittedName>
        <fullName evidence="2">Uncharacterized protein</fullName>
    </submittedName>
</protein>
<accession>A0A1L9VYG3</accession>
<evidence type="ECO:0000256" key="1">
    <source>
        <dbReference type="SAM" id="Coils"/>
    </source>
</evidence>
<proteinExistence type="predicted"/>
<gene>
    <name evidence="2" type="ORF">ASPGLDRAFT_1500383</name>
</gene>
<dbReference type="OrthoDB" id="5415741at2759"/>
<dbReference type="EMBL" id="KV878889">
    <property type="protein sequence ID" value="OJJ88929.1"/>
    <property type="molecule type" value="Genomic_DNA"/>
</dbReference>
<feature type="coiled-coil region" evidence="1">
    <location>
        <begin position="18"/>
        <end position="45"/>
    </location>
</feature>
<dbReference type="RefSeq" id="XP_022405605.1">
    <property type="nucleotide sequence ID" value="XM_022542099.1"/>
</dbReference>
<keyword evidence="3" id="KW-1185">Reference proteome</keyword>
<dbReference type="AlphaFoldDB" id="A0A1L9VYG3"/>
<dbReference type="GeneID" id="34458360"/>
<dbReference type="VEuPathDB" id="FungiDB:ASPGLDRAFT_1500383"/>
<reference evidence="3" key="1">
    <citation type="journal article" date="2017" name="Genome Biol.">
        <title>Comparative genomics reveals high biological diversity and specific adaptations in the industrially and medically important fungal genus Aspergillus.</title>
        <authorList>
            <person name="de Vries R.P."/>
            <person name="Riley R."/>
            <person name="Wiebenga A."/>
            <person name="Aguilar-Osorio G."/>
            <person name="Amillis S."/>
            <person name="Uchima C.A."/>
            <person name="Anderluh G."/>
            <person name="Asadollahi M."/>
            <person name="Askin M."/>
            <person name="Barry K."/>
            <person name="Battaglia E."/>
            <person name="Bayram O."/>
            <person name="Benocci T."/>
            <person name="Braus-Stromeyer S.A."/>
            <person name="Caldana C."/>
            <person name="Canovas D."/>
            <person name="Cerqueira G.C."/>
            <person name="Chen F."/>
            <person name="Chen W."/>
            <person name="Choi C."/>
            <person name="Clum A."/>
            <person name="Dos Santos R.A."/>
            <person name="Damasio A.R."/>
            <person name="Diallinas G."/>
            <person name="Emri T."/>
            <person name="Fekete E."/>
            <person name="Flipphi M."/>
            <person name="Freyberg S."/>
            <person name="Gallo A."/>
            <person name="Gournas C."/>
            <person name="Habgood R."/>
            <person name="Hainaut M."/>
            <person name="Harispe M.L."/>
            <person name="Henrissat B."/>
            <person name="Hilden K.S."/>
            <person name="Hope R."/>
            <person name="Hossain A."/>
            <person name="Karabika E."/>
            <person name="Karaffa L."/>
            <person name="Karanyi Z."/>
            <person name="Krasevec N."/>
            <person name="Kuo A."/>
            <person name="Kusch H."/>
            <person name="LaButti K."/>
            <person name="Lagendijk E.L."/>
            <person name="Lapidus A."/>
            <person name="Levasseur A."/>
            <person name="Lindquist E."/>
            <person name="Lipzen A."/>
            <person name="Logrieco A.F."/>
            <person name="MacCabe A."/>
            <person name="Maekelae M.R."/>
            <person name="Malavazi I."/>
            <person name="Melin P."/>
            <person name="Meyer V."/>
            <person name="Mielnichuk N."/>
            <person name="Miskei M."/>
            <person name="Molnar A.P."/>
            <person name="Mule G."/>
            <person name="Ngan C.Y."/>
            <person name="Orejas M."/>
            <person name="Orosz E."/>
            <person name="Ouedraogo J.P."/>
            <person name="Overkamp K.M."/>
            <person name="Park H.-S."/>
            <person name="Perrone G."/>
            <person name="Piumi F."/>
            <person name="Punt P.J."/>
            <person name="Ram A.F."/>
            <person name="Ramon A."/>
            <person name="Rauscher S."/>
            <person name="Record E."/>
            <person name="Riano-Pachon D.M."/>
            <person name="Robert V."/>
            <person name="Roehrig J."/>
            <person name="Ruller R."/>
            <person name="Salamov A."/>
            <person name="Salih N.S."/>
            <person name="Samson R.A."/>
            <person name="Sandor E."/>
            <person name="Sanguinetti M."/>
            <person name="Schuetze T."/>
            <person name="Sepcic K."/>
            <person name="Shelest E."/>
            <person name="Sherlock G."/>
            <person name="Sophianopoulou V."/>
            <person name="Squina F.M."/>
            <person name="Sun H."/>
            <person name="Susca A."/>
            <person name="Todd R.B."/>
            <person name="Tsang A."/>
            <person name="Unkles S.E."/>
            <person name="van de Wiele N."/>
            <person name="van Rossen-Uffink D."/>
            <person name="Oliveira J.V."/>
            <person name="Vesth T.C."/>
            <person name="Visser J."/>
            <person name="Yu J.-H."/>
            <person name="Zhou M."/>
            <person name="Andersen M.R."/>
            <person name="Archer D.B."/>
            <person name="Baker S.E."/>
            <person name="Benoit I."/>
            <person name="Brakhage A.A."/>
            <person name="Braus G.H."/>
            <person name="Fischer R."/>
            <person name="Frisvad J.C."/>
            <person name="Goldman G.H."/>
            <person name="Houbraken J."/>
            <person name="Oakley B."/>
            <person name="Pocsi I."/>
            <person name="Scazzocchio C."/>
            <person name="Seiboth B."/>
            <person name="vanKuyk P.A."/>
            <person name="Wortman J."/>
            <person name="Dyer P.S."/>
            <person name="Grigoriev I.V."/>
        </authorList>
    </citation>
    <scope>NUCLEOTIDE SEQUENCE [LARGE SCALE GENOMIC DNA]</scope>
    <source>
        <strain evidence="3">CBS 516.65</strain>
    </source>
</reference>